<dbReference type="AlphaFoldDB" id="A0A227ARP0"/>
<dbReference type="RefSeq" id="WP_005481481.1">
    <property type="nucleotide sequence ID" value="NZ_CAJDZF010000003.1"/>
</dbReference>
<dbReference type="Proteomes" id="UP000464718">
    <property type="component" value="Chromosome ii"/>
</dbReference>
<sequence length="248" mass="27738">MKINRFKRWSSCLQIQPPSRLDTVGLFISACLLFSTSFLCQAKPNTTDIEQQYQVLAPYKLQIDQRLTSVNPLLDHIFKQLKSKSLPKSLVLVPMLESSYNAKAVSHANAAGLWQLIPATAMRFGLTVDSNVDERFDTQASTKAALDYLAFLYNKFDQNLALTLAAYNAGEGRIARAIKKAGTDDFQQLTLPKETHQYVSRFFALEKLIDIGQLQHSSFQPLLLFAAESAAPSQPLIDFSRLPPLVNL</sequence>
<dbReference type="GeneID" id="1190948"/>
<dbReference type="Gene3D" id="1.10.530.10">
    <property type="match status" value="1"/>
</dbReference>
<dbReference type="InterPro" id="IPR000189">
    <property type="entry name" value="Transglyc_AS"/>
</dbReference>
<dbReference type="Proteomes" id="UP000214596">
    <property type="component" value="Unassembled WGS sequence"/>
</dbReference>
<comment type="similarity">
    <text evidence="1">Belongs to the transglycosylase Slt family.</text>
</comment>
<reference evidence="5 9" key="1">
    <citation type="journal article" date="2017" name="Appl. Environ. Microbiol.">
        <title>Parallel evolution of two clades of a major Atlantic endemic Vibrio parahaemolyticus pathogen lineage by independent acquisition of related pathogenicity islands.</title>
        <authorList>
            <person name="Xu F."/>
            <person name="Gonzalez-Escalona N."/>
            <person name="Drees K.P."/>
            <person name="Sebra R.P."/>
            <person name="Cooper V.S."/>
            <person name="Jones S.H."/>
            <person name="Whistler C.A."/>
        </authorList>
    </citation>
    <scope>NUCLEOTIDE SEQUENCE [LARGE SCALE GENOMIC DNA]</scope>
    <source>
        <strain evidence="5 9">MAVP-3</strain>
    </source>
</reference>
<organism evidence="5 9">
    <name type="scientific">Vibrio parahaemolyticus</name>
    <dbReference type="NCBI Taxonomy" id="670"/>
    <lineage>
        <taxon>Bacteria</taxon>
        <taxon>Pseudomonadati</taxon>
        <taxon>Pseudomonadota</taxon>
        <taxon>Gammaproteobacteria</taxon>
        <taxon>Vibrionales</taxon>
        <taxon>Vibrionaceae</taxon>
        <taxon>Vibrio</taxon>
    </lineage>
</organism>
<dbReference type="Proteomes" id="UP001156560">
    <property type="component" value="Chromosome 2"/>
</dbReference>
<evidence type="ECO:0000313" key="7">
    <source>
        <dbReference type="EMBL" id="TXN17523.1"/>
    </source>
</evidence>
<evidence type="ECO:0000313" key="6">
    <source>
        <dbReference type="EMBL" id="QHH11484.1"/>
    </source>
</evidence>
<dbReference type="OrthoDB" id="92254at2"/>
<evidence type="ECO:0000313" key="3">
    <source>
        <dbReference type="EMBL" id="HAS6676837.1"/>
    </source>
</evidence>
<reference evidence="8" key="7">
    <citation type="submission" date="2022-12" db="EMBL/GenBank/DDBJ databases">
        <title>Vibrio parahaemolyticus become highly virulent by producing novel Tc toxins.</title>
        <authorList>
            <person name="Yang F."/>
            <person name="You Y."/>
            <person name="Lai Q."/>
            <person name="Xu L."/>
            <person name="Li F."/>
        </authorList>
    </citation>
    <scope>NUCLEOTIDE SEQUENCE</scope>
    <source>
        <strain evidence="8">Vp-HL-202005</strain>
    </source>
</reference>
<proteinExistence type="inferred from homology"/>
<dbReference type="GO" id="GO:0016020">
    <property type="term" value="C:membrane"/>
    <property type="evidence" value="ECO:0007669"/>
    <property type="project" value="InterPro"/>
</dbReference>
<dbReference type="PANTHER" id="PTHR37423">
    <property type="entry name" value="SOLUBLE LYTIC MUREIN TRANSGLYCOSYLASE-RELATED"/>
    <property type="match status" value="1"/>
</dbReference>
<dbReference type="InterPro" id="IPR008258">
    <property type="entry name" value="Transglycosylase_SLT_dom_1"/>
</dbReference>
<evidence type="ECO:0000313" key="8">
    <source>
        <dbReference type="EMBL" id="WAT92447.1"/>
    </source>
</evidence>
<dbReference type="OMA" id="IPATAMR"/>
<dbReference type="PROSITE" id="PS00922">
    <property type="entry name" value="TRANSGLYCOSYLASE"/>
    <property type="match status" value="1"/>
</dbReference>
<evidence type="ECO:0000313" key="4">
    <source>
        <dbReference type="EMBL" id="MCC3805959.1"/>
    </source>
</evidence>
<dbReference type="Proteomes" id="UP000856022">
    <property type="component" value="Unassembled WGS sequence"/>
</dbReference>
<feature type="domain" description="Transglycosylase SLT" evidence="2">
    <location>
        <begin position="79"/>
        <end position="188"/>
    </location>
</feature>
<evidence type="ECO:0000313" key="11">
    <source>
        <dbReference type="Proteomes" id="UP000464718"/>
    </source>
</evidence>
<gene>
    <name evidence="5" type="ORF">CA163_03910</name>
    <name evidence="6" type="ORF">EHC69_19470</name>
    <name evidence="7" type="ORF">FVP01_00610</name>
    <name evidence="3" type="ORF">I7278_08445</name>
    <name evidence="4" type="ORF">IB292_12970</name>
    <name evidence="8" type="ORF">O1Q84_24145</name>
</gene>
<reference evidence="3" key="2">
    <citation type="journal article" date="2018" name="Genome Biol.">
        <title>SKESA: strategic k-mer extension for scrupulous assemblies.</title>
        <authorList>
            <person name="Souvorov A."/>
            <person name="Agarwala R."/>
            <person name="Lipman D.J."/>
        </authorList>
    </citation>
    <scope>NUCLEOTIDE SEQUENCE</scope>
    <source>
        <strain evidence="3">1930</strain>
    </source>
</reference>
<dbReference type="EMBL" id="NIXT01000124">
    <property type="protein sequence ID" value="OXE34130.1"/>
    <property type="molecule type" value="Genomic_DNA"/>
</dbReference>
<dbReference type="EMBL" id="JACVHL010000012">
    <property type="protein sequence ID" value="MCC3805959.1"/>
    <property type="molecule type" value="Genomic_DNA"/>
</dbReference>
<reference evidence="6 11" key="3">
    <citation type="submission" date="2018-12" db="EMBL/GenBank/DDBJ databases">
        <title>Genomic insights into the evolutionary origins and pathogenicity of five Vibrio parahaemolyticus strains isolated from the shrimp with acute hepatopancreatic necrosis disease (AHPND).</title>
        <authorList>
            <person name="Yang Q."/>
            <person name="Dong X."/>
            <person name="Xie G."/>
            <person name="Fu S."/>
            <person name="Zou P."/>
            <person name="Sun J."/>
            <person name="Wang Y."/>
            <person name="Huang J."/>
        </authorList>
    </citation>
    <scope>NUCLEOTIDE SEQUENCE [LARGE SCALE GENOMIC DNA]</scope>
    <source>
        <strain evidence="6 11">20160303005-1</strain>
    </source>
</reference>
<dbReference type="SUPFAM" id="SSF53955">
    <property type="entry name" value="Lysozyme-like"/>
    <property type="match status" value="1"/>
</dbReference>
<dbReference type="GO" id="GO:0000270">
    <property type="term" value="P:peptidoglycan metabolic process"/>
    <property type="evidence" value="ECO:0007669"/>
    <property type="project" value="InterPro"/>
</dbReference>
<dbReference type="EMBL" id="CP114195">
    <property type="protein sequence ID" value="WAT92447.1"/>
    <property type="molecule type" value="Genomic_DNA"/>
</dbReference>
<evidence type="ECO:0000259" key="2">
    <source>
        <dbReference type="Pfam" id="PF01464"/>
    </source>
</evidence>
<evidence type="ECO:0000313" key="5">
    <source>
        <dbReference type="EMBL" id="OXE34130.1"/>
    </source>
</evidence>
<reference evidence="7 10" key="4">
    <citation type="submission" date="2019-08" db="EMBL/GenBank/DDBJ databases">
        <title>Emerging of two pre-pandemic pathogenic O4:KUT lineages of Vibrio parahaemolyticus in coastal eastern China.</title>
        <authorList>
            <person name="Yu H."/>
        </authorList>
    </citation>
    <scope>NUCLEOTIDE SEQUENCE [LARGE SCALE GENOMIC DNA]</scope>
    <source>
        <strain evidence="7 10">HZ17-383</strain>
    </source>
</reference>
<evidence type="ECO:0000313" key="10">
    <source>
        <dbReference type="Proteomes" id="UP000321504"/>
    </source>
</evidence>
<accession>A0A227ARP0</accession>
<dbReference type="EMBL" id="CP034299">
    <property type="protein sequence ID" value="QHH11484.1"/>
    <property type="molecule type" value="Genomic_DNA"/>
</dbReference>
<name>A0A227ARP0_VIBPH</name>
<protein>
    <submittedName>
        <fullName evidence="5">Lytic murein transglycosylase</fullName>
    </submittedName>
    <submittedName>
        <fullName evidence="4">Lytic transglycosylase domain-containing protein</fullName>
    </submittedName>
    <submittedName>
        <fullName evidence="3">Transglycosylase SLT domain-containing protein</fullName>
    </submittedName>
</protein>
<dbReference type="Proteomes" id="UP000321504">
    <property type="component" value="Unassembled WGS sequence"/>
</dbReference>
<dbReference type="EMBL" id="DACQKT010000003">
    <property type="protein sequence ID" value="HAS6676837.1"/>
    <property type="molecule type" value="Genomic_DNA"/>
</dbReference>
<reference evidence="4" key="6">
    <citation type="submission" date="2020-09" db="EMBL/GenBank/DDBJ databases">
        <title>Genome sequence of Vibrio parahaemolyticus isolates.</title>
        <authorList>
            <person name="Hammerl J.A."/>
            <person name="Strauch E."/>
        </authorList>
    </citation>
    <scope>NUCLEOTIDE SEQUENCE</scope>
    <source>
        <strain evidence="4">17-VB00146</strain>
    </source>
</reference>
<dbReference type="EMBL" id="VRMQ01000001">
    <property type="protein sequence ID" value="TXN17523.1"/>
    <property type="molecule type" value="Genomic_DNA"/>
</dbReference>
<evidence type="ECO:0000256" key="1">
    <source>
        <dbReference type="ARBA" id="ARBA00007734"/>
    </source>
</evidence>
<reference evidence="3" key="5">
    <citation type="submission" date="2019-12" db="EMBL/GenBank/DDBJ databases">
        <authorList>
            <consortium name="NCBI Pathogen Detection Project"/>
        </authorList>
    </citation>
    <scope>NUCLEOTIDE SEQUENCE</scope>
    <source>
        <strain evidence="3">1930</strain>
    </source>
</reference>
<evidence type="ECO:0000313" key="9">
    <source>
        <dbReference type="Proteomes" id="UP000214596"/>
    </source>
</evidence>
<dbReference type="GO" id="GO:0008933">
    <property type="term" value="F:peptidoglycan lytic transglycosylase activity"/>
    <property type="evidence" value="ECO:0007669"/>
    <property type="project" value="InterPro"/>
</dbReference>
<dbReference type="Pfam" id="PF01464">
    <property type="entry name" value="SLT"/>
    <property type="match status" value="1"/>
</dbReference>
<dbReference type="CDD" id="cd16894">
    <property type="entry name" value="MltD-like"/>
    <property type="match status" value="1"/>
</dbReference>
<dbReference type="PANTHER" id="PTHR37423:SF2">
    <property type="entry name" value="MEMBRANE-BOUND LYTIC MUREIN TRANSGLYCOSYLASE C"/>
    <property type="match status" value="1"/>
</dbReference>
<dbReference type="Proteomes" id="UP000726777">
    <property type="component" value="Unassembled WGS sequence"/>
</dbReference>
<dbReference type="STRING" id="670.ACZ92_04510"/>
<dbReference type="InterPro" id="IPR023346">
    <property type="entry name" value="Lysozyme-like_dom_sf"/>
</dbReference>